<keyword evidence="10" id="KW-0472">Membrane</keyword>
<dbReference type="RefSeq" id="XP_070142370.1">
    <property type="nucleotide sequence ID" value="XM_070286269.1"/>
</dbReference>
<dbReference type="InterPro" id="IPR001841">
    <property type="entry name" value="Znf_RING"/>
</dbReference>
<feature type="compositionally biased region" description="Basic and acidic residues" evidence="12">
    <location>
        <begin position="78"/>
        <end position="97"/>
    </location>
</feature>
<evidence type="ECO:0000256" key="3">
    <source>
        <dbReference type="ARBA" id="ARBA00004906"/>
    </source>
</evidence>
<reference evidence="15" key="1">
    <citation type="submission" date="2025-08" db="UniProtKB">
        <authorList>
            <consortium name="RefSeq"/>
        </authorList>
    </citation>
    <scope>IDENTIFICATION</scope>
    <source>
        <strain evidence="15">14028-0561.14</strain>
        <tissue evidence="15">Whole fly</tissue>
    </source>
</reference>
<evidence type="ECO:0000256" key="4">
    <source>
        <dbReference type="ARBA" id="ARBA00012483"/>
    </source>
</evidence>
<evidence type="ECO:0000256" key="10">
    <source>
        <dbReference type="ARBA" id="ARBA00023136"/>
    </source>
</evidence>
<keyword evidence="9" id="KW-0862">Zinc</keyword>
<comment type="subcellular location">
    <subcellularLocation>
        <location evidence="2">Endomembrane system</location>
    </subcellularLocation>
</comment>
<keyword evidence="8" id="KW-0833">Ubl conjugation pathway</keyword>
<feature type="region of interest" description="Disordered" evidence="12">
    <location>
        <begin position="76"/>
        <end position="111"/>
    </location>
</feature>
<evidence type="ECO:0000256" key="2">
    <source>
        <dbReference type="ARBA" id="ARBA00004308"/>
    </source>
</evidence>
<protein>
    <recommendedName>
        <fullName evidence="4">RING-type E3 ubiquitin transferase</fullName>
        <ecNumber evidence="4">2.3.2.27</ecNumber>
    </recommendedName>
</protein>
<evidence type="ECO:0000256" key="9">
    <source>
        <dbReference type="ARBA" id="ARBA00022833"/>
    </source>
</evidence>
<dbReference type="GeneID" id="138928738"/>
<dbReference type="InterPro" id="IPR045103">
    <property type="entry name" value="RNF5/RNF185-like"/>
</dbReference>
<evidence type="ECO:0000256" key="7">
    <source>
        <dbReference type="ARBA" id="ARBA00022771"/>
    </source>
</evidence>
<keyword evidence="7 11" id="KW-0863">Zinc-finger</keyword>
<evidence type="ECO:0000256" key="11">
    <source>
        <dbReference type="PROSITE-ProRule" id="PRU00175"/>
    </source>
</evidence>
<evidence type="ECO:0000313" key="14">
    <source>
        <dbReference type="Proteomes" id="UP001652661"/>
    </source>
</evidence>
<dbReference type="Proteomes" id="UP001652661">
    <property type="component" value="Chromosome 3R"/>
</dbReference>
<dbReference type="PROSITE" id="PS00518">
    <property type="entry name" value="ZF_RING_1"/>
    <property type="match status" value="1"/>
</dbReference>
<evidence type="ECO:0000256" key="6">
    <source>
        <dbReference type="ARBA" id="ARBA00022723"/>
    </source>
</evidence>
<keyword evidence="6" id="KW-0479">Metal-binding</keyword>
<keyword evidence="5" id="KW-0808">Transferase</keyword>
<dbReference type="InterPro" id="IPR013083">
    <property type="entry name" value="Znf_RING/FYVE/PHD"/>
</dbReference>
<dbReference type="Gene3D" id="3.30.40.10">
    <property type="entry name" value="Zinc/RING finger domain, C3HC4 (zinc finger)"/>
    <property type="match status" value="1"/>
</dbReference>
<evidence type="ECO:0000256" key="12">
    <source>
        <dbReference type="SAM" id="MobiDB-lite"/>
    </source>
</evidence>
<comment type="pathway">
    <text evidence="3">Protein modification; protein ubiquitination.</text>
</comment>
<proteinExistence type="predicted"/>
<accession>A0ABM4GI27</accession>
<evidence type="ECO:0000256" key="5">
    <source>
        <dbReference type="ARBA" id="ARBA00022679"/>
    </source>
</evidence>
<evidence type="ECO:0000313" key="15">
    <source>
        <dbReference type="RefSeq" id="XP_070142370.1"/>
    </source>
</evidence>
<gene>
    <name evidence="15" type="primary">LOC138928738</name>
</gene>
<dbReference type="Pfam" id="PF13923">
    <property type="entry name" value="zf-C3HC4_2"/>
    <property type="match status" value="1"/>
</dbReference>
<dbReference type="SUPFAM" id="SSF57850">
    <property type="entry name" value="RING/U-box"/>
    <property type="match status" value="1"/>
</dbReference>
<evidence type="ECO:0000259" key="13">
    <source>
        <dbReference type="PROSITE" id="PS50089"/>
    </source>
</evidence>
<dbReference type="PROSITE" id="PS50089">
    <property type="entry name" value="ZF_RING_2"/>
    <property type="match status" value="1"/>
</dbReference>
<sequence length="111" mass="12399">MDSRDPLPSKIEDIPTIDLTGDDEHELEVSQNLPFTECRLCFDRTEVPVATLCGHIYCMSCLTRALEVCGNCPGTHKPITDDRITDTGYRHADDQQSHRPSRVTTSRPTGP</sequence>
<feature type="domain" description="RING-type" evidence="13">
    <location>
        <begin position="38"/>
        <end position="73"/>
    </location>
</feature>
<keyword evidence="14" id="KW-1185">Reference proteome</keyword>
<dbReference type="PANTHER" id="PTHR12313">
    <property type="entry name" value="E3 UBIQUITIN-PROTEIN LIGASE RNF5-RELATED"/>
    <property type="match status" value="1"/>
</dbReference>
<feature type="compositionally biased region" description="Polar residues" evidence="12">
    <location>
        <begin position="102"/>
        <end position="111"/>
    </location>
</feature>
<dbReference type="InterPro" id="IPR017907">
    <property type="entry name" value="Znf_RING_CS"/>
</dbReference>
<name>A0ABM4GI27_DROKI</name>
<evidence type="ECO:0000256" key="8">
    <source>
        <dbReference type="ARBA" id="ARBA00022786"/>
    </source>
</evidence>
<organism evidence="14 15">
    <name type="scientific">Drosophila kikkawai</name>
    <name type="common">Fruit fly</name>
    <dbReference type="NCBI Taxonomy" id="30033"/>
    <lineage>
        <taxon>Eukaryota</taxon>
        <taxon>Metazoa</taxon>
        <taxon>Ecdysozoa</taxon>
        <taxon>Arthropoda</taxon>
        <taxon>Hexapoda</taxon>
        <taxon>Insecta</taxon>
        <taxon>Pterygota</taxon>
        <taxon>Neoptera</taxon>
        <taxon>Endopterygota</taxon>
        <taxon>Diptera</taxon>
        <taxon>Brachycera</taxon>
        <taxon>Muscomorpha</taxon>
        <taxon>Ephydroidea</taxon>
        <taxon>Drosophilidae</taxon>
        <taxon>Drosophila</taxon>
        <taxon>Sophophora</taxon>
    </lineage>
</organism>
<dbReference type="EC" id="2.3.2.27" evidence="4"/>
<evidence type="ECO:0000256" key="1">
    <source>
        <dbReference type="ARBA" id="ARBA00000900"/>
    </source>
</evidence>
<comment type="catalytic activity">
    <reaction evidence="1">
        <text>S-ubiquitinyl-[E2 ubiquitin-conjugating enzyme]-L-cysteine + [acceptor protein]-L-lysine = [E2 ubiquitin-conjugating enzyme]-L-cysteine + N(6)-ubiquitinyl-[acceptor protein]-L-lysine.</text>
        <dbReference type="EC" id="2.3.2.27"/>
    </reaction>
</comment>